<accession>A0A6J7RFY5</accession>
<organism evidence="2">
    <name type="scientific">freshwater metagenome</name>
    <dbReference type="NCBI Taxonomy" id="449393"/>
    <lineage>
        <taxon>unclassified sequences</taxon>
        <taxon>metagenomes</taxon>
        <taxon>ecological metagenomes</taxon>
    </lineage>
</organism>
<feature type="region of interest" description="Disordered" evidence="1">
    <location>
        <begin position="84"/>
        <end position="117"/>
    </location>
</feature>
<evidence type="ECO:0000256" key="1">
    <source>
        <dbReference type="SAM" id="MobiDB-lite"/>
    </source>
</evidence>
<dbReference type="EMBL" id="CAFBPX010000003">
    <property type="protein sequence ID" value="CAB5027657.1"/>
    <property type="molecule type" value="Genomic_DNA"/>
</dbReference>
<sequence length="149" mass="15159">MPAEPSSINEKNSPCAISSAACSRQASSVATTPPPQITSIRISVSGSSCSAPSISTMLWPQSEITKAIVAPKVASAISGTTWVRIPRGPARPTIKAMRAPPSNASSGESPAQSMYGAAGAAAASEKLMASPPACLRSCRSPMPEPAAWH</sequence>
<protein>
    <submittedName>
        <fullName evidence="2">Unannotated protein</fullName>
    </submittedName>
</protein>
<dbReference type="AlphaFoldDB" id="A0A6J7RFY5"/>
<reference evidence="2" key="1">
    <citation type="submission" date="2020-05" db="EMBL/GenBank/DDBJ databases">
        <authorList>
            <person name="Chiriac C."/>
            <person name="Salcher M."/>
            <person name="Ghai R."/>
            <person name="Kavagutti S V."/>
        </authorList>
    </citation>
    <scope>NUCLEOTIDE SEQUENCE</scope>
</reference>
<gene>
    <name evidence="2" type="ORF">UFOPK4175_00037</name>
</gene>
<feature type="compositionally biased region" description="Polar residues" evidence="1">
    <location>
        <begin position="102"/>
        <end position="112"/>
    </location>
</feature>
<proteinExistence type="predicted"/>
<evidence type="ECO:0000313" key="2">
    <source>
        <dbReference type="EMBL" id="CAB5027657.1"/>
    </source>
</evidence>
<name>A0A6J7RFY5_9ZZZZ</name>